<sequence>MQVSLGNRGVSIPHLLSCPIELPFTTEQFLGVFRDYNRAIWPIQIVAFLLGLCAVGLTFRQTPWSNRTIGGVLAAFWGWVGAVYHLTFFREINSAAVLFGVLFVVQGLLFAYVGSVQNGLTFRARADLYGWVGGLFMAYALVIYPVIGAHLGHGYPQAPMFGVAPCPTTIFTFGLLLWTTGRVPGWLLVIPTLWALIGFTAALRLGIFEDIGLLVAGLLGAGLLLYGNHSDHGIRRSKASTGATA</sequence>
<feature type="transmembrane region" description="Helical" evidence="1">
    <location>
        <begin position="128"/>
        <end position="147"/>
    </location>
</feature>
<dbReference type="Proteomes" id="UP001155027">
    <property type="component" value="Unassembled WGS sequence"/>
</dbReference>
<dbReference type="Pfam" id="PF19540">
    <property type="entry name" value="DUF6064"/>
    <property type="match status" value="1"/>
</dbReference>
<evidence type="ECO:0000256" key="1">
    <source>
        <dbReference type="SAM" id="Phobius"/>
    </source>
</evidence>
<dbReference type="InterPro" id="IPR045708">
    <property type="entry name" value="DUF6064"/>
</dbReference>
<proteinExistence type="predicted"/>
<dbReference type="AlphaFoldDB" id="A0A9X2PT28"/>
<comment type="caution">
    <text evidence="2">The sequence shown here is derived from an EMBL/GenBank/DDBJ whole genome shotgun (WGS) entry which is preliminary data.</text>
</comment>
<accession>A0A9X2PT28</accession>
<keyword evidence="1" id="KW-1133">Transmembrane helix</keyword>
<gene>
    <name evidence="2" type="ORF">GGP71_000161</name>
</gene>
<name>A0A9X2PT28_9BACT</name>
<feature type="transmembrane region" description="Helical" evidence="1">
    <location>
        <begin position="95"/>
        <end position="116"/>
    </location>
</feature>
<reference evidence="2" key="1">
    <citation type="submission" date="2022-08" db="EMBL/GenBank/DDBJ databases">
        <title>Genomic Encyclopedia of Type Strains, Phase V (KMG-V): Genome sequencing to study the core and pangenomes of soil and plant-associated prokaryotes.</title>
        <authorList>
            <person name="Whitman W."/>
        </authorList>
    </citation>
    <scope>NUCLEOTIDE SEQUENCE</scope>
    <source>
        <strain evidence="2">0</strain>
    </source>
</reference>
<evidence type="ECO:0000313" key="3">
    <source>
        <dbReference type="Proteomes" id="UP001155027"/>
    </source>
</evidence>
<keyword evidence="1" id="KW-0472">Membrane</keyword>
<protein>
    <submittedName>
        <fullName evidence="2">Uncharacterized protein</fullName>
    </submittedName>
</protein>
<feature type="transmembrane region" description="Helical" evidence="1">
    <location>
        <begin position="71"/>
        <end position="89"/>
    </location>
</feature>
<feature type="transmembrane region" description="Helical" evidence="1">
    <location>
        <begin position="159"/>
        <end position="178"/>
    </location>
</feature>
<organism evidence="2 3">
    <name type="scientific">Salinibacter ruber</name>
    <dbReference type="NCBI Taxonomy" id="146919"/>
    <lineage>
        <taxon>Bacteria</taxon>
        <taxon>Pseudomonadati</taxon>
        <taxon>Rhodothermota</taxon>
        <taxon>Rhodothermia</taxon>
        <taxon>Rhodothermales</taxon>
        <taxon>Salinibacteraceae</taxon>
        <taxon>Salinibacter</taxon>
    </lineage>
</organism>
<feature type="transmembrane region" description="Helical" evidence="1">
    <location>
        <begin position="39"/>
        <end position="59"/>
    </location>
</feature>
<feature type="transmembrane region" description="Helical" evidence="1">
    <location>
        <begin position="211"/>
        <end position="228"/>
    </location>
</feature>
<feature type="transmembrane region" description="Helical" evidence="1">
    <location>
        <begin position="185"/>
        <end position="205"/>
    </location>
</feature>
<dbReference type="RefSeq" id="WP_259079122.1">
    <property type="nucleotide sequence ID" value="NZ_JANUAU010000001.1"/>
</dbReference>
<dbReference type="EMBL" id="JANUAU010000001">
    <property type="protein sequence ID" value="MCS3676265.1"/>
    <property type="molecule type" value="Genomic_DNA"/>
</dbReference>
<keyword evidence="1" id="KW-0812">Transmembrane</keyword>
<evidence type="ECO:0000313" key="2">
    <source>
        <dbReference type="EMBL" id="MCS3676265.1"/>
    </source>
</evidence>